<gene>
    <name evidence="3" type="ORF">DYH56_15500</name>
</gene>
<keyword evidence="2" id="KW-0812">Transmembrane</keyword>
<keyword evidence="2" id="KW-0472">Membrane</keyword>
<feature type="region of interest" description="Disordered" evidence="1">
    <location>
        <begin position="22"/>
        <end position="92"/>
    </location>
</feature>
<dbReference type="RefSeq" id="WP_114643767.1">
    <property type="nucleotide sequence ID" value="NZ_JAACIO010000055.1"/>
</dbReference>
<accession>A0ABX9KDF8</accession>
<feature type="compositionally biased region" description="Basic and acidic residues" evidence="1">
    <location>
        <begin position="31"/>
        <end position="45"/>
    </location>
</feature>
<dbReference type="EMBL" id="QUAJ01000059">
    <property type="protein sequence ID" value="REI39256.1"/>
    <property type="molecule type" value="Genomic_DNA"/>
</dbReference>
<proteinExistence type="predicted"/>
<sequence length="92" mass="11064">MEFDIVKIIIYLVIARMIISRINKKKKNRSNTREDSTPETPDKQRRTGMQKRKDRNIDVSSFRDVMPKSDKPLSGDERMKQREKELENRNKR</sequence>
<evidence type="ECO:0000313" key="4">
    <source>
        <dbReference type="Proteomes" id="UP000263486"/>
    </source>
</evidence>
<comment type="caution">
    <text evidence="3">The sequence shown here is derived from an EMBL/GenBank/DDBJ whole genome shotgun (WGS) entry which is preliminary data.</text>
</comment>
<evidence type="ECO:0000256" key="1">
    <source>
        <dbReference type="SAM" id="MobiDB-lite"/>
    </source>
</evidence>
<dbReference type="Proteomes" id="UP000263486">
    <property type="component" value="Unassembled WGS sequence"/>
</dbReference>
<keyword evidence="4" id="KW-1185">Reference proteome</keyword>
<name>A0ABX9KDF8_9FUSO</name>
<organism evidence="3 4">
    <name type="scientific">Psychrilyobacter piezotolerans</name>
    <dbReference type="NCBI Taxonomy" id="2293438"/>
    <lineage>
        <taxon>Bacteria</taxon>
        <taxon>Fusobacteriati</taxon>
        <taxon>Fusobacteriota</taxon>
        <taxon>Fusobacteriia</taxon>
        <taxon>Fusobacteriales</taxon>
        <taxon>Fusobacteriaceae</taxon>
        <taxon>Psychrilyobacter</taxon>
    </lineage>
</organism>
<evidence type="ECO:0000256" key="2">
    <source>
        <dbReference type="SAM" id="Phobius"/>
    </source>
</evidence>
<protein>
    <submittedName>
        <fullName evidence="3">Uncharacterized protein</fullName>
    </submittedName>
</protein>
<feature type="transmembrane region" description="Helical" evidence="2">
    <location>
        <begin position="6"/>
        <end position="23"/>
    </location>
</feature>
<feature type="compositionally biased region" description="Basic and acidic residues" evidence="1">
    <location>
        <begin position="65"/>
        <end position="92"/>
    </location>
</feature>
<keyword evidence="2" id="KW-1133">Transmembrane helix</keyword>
<evidence type="ECO:0000313" key="3">
    <source>
        <dbReference type="EMBL" id="REI39256.1"/>
    </source>
</evidence>
<reference evidence="3 4" key="1">
    <citation type="submission" date="2018-08" db="EMBL/GenBank/DDBJ databases">
        <title>Draft genome sequence of Psychrilyobacter sp. strain SD5 isolated from Black Sea water.</title>
        <authorList>
            <person name="Yadav S."/>
            <person name="Villanueva L."/>
            <person name="Damste J.S.S."/>
        </authorList>
    </citation>
    <scope>NUCLEOTIDE SEQUENCE [LARGE SCALE GENOMIC DNA]</scope>
    <source>
        <strain evidence="3 4">SD5</strain>
    </source>
</reference>